<gene>
    <name evidence="1" type="ORF">P4R38_04955</name>
</gene>
<organism evidence="1 2">
    <name type="scientific">Luteipulveratus flavus</name>
    <dbReference type="NCBI Taxonomy" id="3031728"/>
    <lineage>
        <taxon>Bacteria</taxon>
        <taxon>Bacillati</taxon>
        <taxon>Actinomycetota</taxon>
        <taxon>Actinomycetes</taxon>
        <taxon>Micrococcales</taxon>
        <taxon>Dermacoccaceae</taxon>
        <taxon>Luteipulveratus</taxon>
    </lineage>
</organism>
<dbReference type="InterPro" id="IPR019587">
    <property type="entry name" value="Polyketide_cyclase/dehydratase"/>
</dbReference>
<evidence type="ECO:0000313" key="2">
    <source>
        <dbReference type="Proteomes" id="UP001528912"/>
    </source>
</evidence>
<dbReference type="Pfam" id="PF10604">
    <property type="entry name" value="Polyketide_cyc2"/>
    <property type="match status" value="1"/>
</dbReference>
<dbReference type="InterPro" id="IPR023393">
    <property type="entry name" value="START-like_dom_sf"/>
</dbReference>
<evidence type="ECO:0000313" key="1">
    <source>
        <dbReference type="EMBL" id="MDF8263594.1"/>
    </source>
</evidence>
<keyword evidence="2" id="KW-1185">Reference proteome</keyword>
<dbReference type="Proteomes" id="UP001528912">
    <property type="component" value="Unassembled WGS sequence"/>
</dbReference>
<accession>A0ABT6C3S1</accession>
<reference evidence="1 2" key="1">
    <citation type="submission" date="2023-03" db="EMBL/GenBank/DDBJ databases">
        <title>YIM 133296 draft genome.</title>
        <authorList>
            <person name="Xiong L."/>
        </authorList>
    </citation>
    <scope>NUCLEOTIDE SEQUENCE [LARGE SCALE GENOMIC DNA]</scope>
    <source>
        <strain evidence="1 2">YIM 133296</strain>
    </source>
</reference>
<proteinExistence type="predicted"/>
<dbReference type="SUPFAM" id="SSF55961">
    <property type="entry name" value="Bet v1-like"/>
    <property type="match status" value="1"/>
</dbReference>
<dbReference type="EMBL" id="JAROAV010000012">
    <property type="protein sequence ID" value="MDF8263594.1"/>
    <property type="molecule type" value="Genomic_DNA"/>
</dbReference>
<name>A0ABT6C3S1_9MICO</name>
<protein>
    <submittedName>
        <fullName evidence="1">SRPBCC family protein</fullName>
    </submittedName>
</protein>
<dbReference type="RefSeq" id="WP_277191285.1">
    <property type="nucleotide sequence ID" value="NZ_JAROAV010000012.1"/>
</dbReference>
<sequence>MTQDTAVPTTTERLEASRTIPAEPHEVFAVLTDPQGHVAIDSSGMLQSADGDRVQQVGDEFVVHMDRESLGDLPMGRYDVTVTITAYEPDEEIAWTILGTVRPAIGHVYGYRLEPVEDGTSTVVTSYYDWSDAHEDWRSSGIFPVIQESALRGTLGILERAVLRGYPLESPRET</sequence>
<comment type="caution">
    <text evidence="1">The sequence shown here is derived from an EMBL/GenBank/DDBJ whole genome shotgun (WGS) entry which is preliminary data.</text>
</comment>
<dbReference type="Gene3D" id="3.30.530.20">
    <property type="match status" value="1"/>
</dbReference>